<dbReference type="CDD" id="cd09159">
    <property type="entry name" value="PLDc_ybhO_like_2"/>
    <property type="match status" value="1"/>
</dbReference>
<dbReference type="AlphaFoldDB" id="A0A4Z0C6S0"/>
<dbReference type="PANTHER" id="PTHR21248:SF22">
    <property type="entry name" value="PHOSPHOLIPASE D"/>
    <property type="match status" value="1"/>
</dbReference>
<dbReference type="Proteomes" id="UP000298180">
    <property type="component" value="Unassembled WGS sequence"/>
</dbReference>
<keyword evidence="3" id="KW-1185">Reference proteome</keyword>
<sequence>MLEFLAILAAVAVALLVVNFGAAERRVEQEISHLYPVDDPQFVRAMAMLLGPTIVEGNRVSELINGDRIFPAMLEAIRGAKKTVLFETFIYWSGQIGTEFADALSERARAGLKVHVLLDWVGSTKVDRELVRKMRHNGVEVRMFHPLRWYNLGRMNNRTHRKLLIVDGRIGFTGGVGIAPQWCGDAQDPDHWRDSHFRVEGPVVAQMQSVMLSNWSRTTGCVLHGQEYFPPLEPAGGMPAQMFHSSPANGSESMLMMMLLAITAAMRSIDIASAYFVPDDVALKSLRSAVERGVRVRVITPGPHTDQDTVRHASRGLWGPLLEAGVEMHEYQPTMFHCKMMIVDGLLTSVGSTNFDPRSFHLNDEANLNVYDAAFARRMTEVFEADLQKARRITFEDWKRRPAGEKVREKMSTWLKPIL</sequence>
<dbReference type="GO" id="GO:0016020">
    <property type="term" value="C:membrane"/>
    <property type="evidence" value="ECO:0007669"/>
    <property type="project" value="TreeGrafter"/>
</dbReference>
<protein>
    <submittedName>
        <fullName evidence="2">Cardiolipin synthase B</fullName>
    </submittedName>
</protein>
<proteinExistence type="predicted"/>
<evidence type="ECO:0000313" key="2">
    <source>
        <dbReference type="EMBL" id="TFZ05789.1"/>
    </source>
</evidence>
<name>A0A4Z0C6S0_9BURK</name>
<dbReference type="EMBL" id="SMLM01000001">
    <property type="protein sequence ID" value="TFZ05789.1"/>
    <property type="molecule type" value="Genomic_DNA"/>
</dbReference>
<feature type="domain" description="PLD phosphodiesterase" evidence="1">
    <location>
        <begin position="332"/>
        <end position="359"/>
    </location>
</feature>
<feature type="domain" description="PLD phosphodiesterase" evidence="1">
    <location>
        <begin position="155"/>
        <end position="182"/>
    </location>
</feature>
<dbReference type="Gene3D" id="3.30.870.10">
    <property type="entry name" value="Endonuclease Chain A"/>
    <property type="match status" value="2"/>
</dbReference>
<organism evidence="2 3">
    <name type="scientific">Ramlibacter henchirensis</name>
    <dbReference type="NCBI Taxonomy" id="204072"/>
    <lineage>
        <taxon>Bacteria</taxon>
        <taxon>Pseudomonadati</taxon>
        <taxon>Pseudomonadota</taxon>
        <taxon>Betaproteobacteria</taxon>
        <taxon>Burkholderiales</taxon>
        <taxon>Comamonadaceae</taxon>
        <taxon>Ramlibacter</taxon>
    </lineage>
</organism>
<comment type="caution">
    <text evidence="2">The sequence shown here is derived from an EMBL/GenBank/DDBJ whole genome shotgun (WGS) entry which is preliminary data.</text>
</comment>
<dbReference type="GO" id="GO:0032049">
    <property type="term" value="P:cardiolipin biosynthetic process"/>
    <property type="evidence" value="ECO:0007669"/>
    <property type="project" value="UniProtKB-ARBA"/>
</dbReference>
<dbReference type="PANTHER" id="PTHR21248">
    <property type="entry name" value="CARDIOLIPIN SYNTHASE"/>
    <property type="match status" value="1"/>
</dbReference>
<accession>A0A4Z0C6S0</accession>
<dbReference type="Pfam" id="PF13091">
    <property type="entry name" value="PLDc_2"/>
    <property type="match status" value="2"/>
</dbReference>
<dbReference type="OrthoDB" id="9762009at2"/>
<dbReference type="SUPFAM" id="SSF56024">
    <property type="entry name" value="Phospholipase D/nuclease"/>
    <property type="match status" value="2"/>
</dbReference>
<reference evidence="2 3" key="1">
    <citation type="submission" date="2019-03" db="EMBL/GenBank/DDBJ databases">
        <title>Ramlibacter henchirensis DSM 14656, whole genome shotgun sequence.</title>
        <authorList>
            <person name="Zhang X."/>
            <person name="Feng G."/>
            <person name="Zhu H."/>
        </authorList>
    </citation>
    <scope>NUCLEOTIDE SEQUENCE [LARGE SCALE GENOMIC DNA]</scope>
    <source>
        <strain evidence="2 3">DSM 14656</strain>
    </source>
</reference>
<dbReference type="PROSITE" id="PS50035">
    <property type="entry name" value="PLD"/>
    <property type="match status" value="2"/>
</dbReference>
<evidence type="ECO:0000313" key="3">
    <source>
        <dbReference type="Proteomes" id="UP000298180"/>
    </source>
</evidence>
<dbReference type="SMART" id="SM00155">
    <property type="entry name" value="PLDc"/>
    <property type="match status" value="2"/>
</dbReference>
<dbReference type="GO" id="GO:0008808">
    <property type="term" value="F:cardiolipin synthase activity"/>
    <property type="evidence" value="ECO:0007669"/>
    <property type="project" value="TreeGrafter"/>
</dbReference>
<dbReference type="InterPro" id="IPR001736">
    <property type="entry name" value="PLipase_D/transphosphatidylase"/>
</dbReference>
<gene>
    <name evidence="2" type="ORF">EZ313_03790</name>
</gene>
<dbReference type="CDD" id="cd09110">
    <property type="entry name" value="PLDc_CLS_1"/>
    <property type="match status" value="1"/>
</dbReference>
<dbReference type="InterPro" id="IPR025202">
    <property type="entry name" value="PLD-like_dom"/>
</dbReference>
<evidence type="ECO:0000259" key="1">
    <source>
        <dbReference type="PROSITE" id="PS50035"/>
    </source>
</evidence>
<dbReference type="RefSeq" id="WP_135261872.1">
    <property type="nucleotide sequence ID" value="NZ_SMLM01000001.1"/>
</dbReference>